<dbReference type="AlphaFoldDB" id="A0AAV1R4Z1"/>
<organism evidence="1 2">
    <name type="scientific">Dovyalis caffra</name>
    <dbReference type="NCBI Taxonomy" id="77055"/>
    <lineage>
        <taxon>Eukaryota</taxon>
        <taxon>Viridiplantae</taxon>
        <taxon>Streptophyta</taxon>
        <taxon>Embryophyta</taxon>
        <taxon>Tracheophyta</taxon>
        <taxon>Spermatophyta</taxon>
        <taxon>Magnoliopsida</taxon>
        <taxon>eudicotyledons</taxon>
        <taxon>Gunneridae</taxon>
        <taxon>Pentapetalae</taxon>
        <taxon>rosids</taxon>
        <taxon>fabids</taxon>
        <taxon>Malpighiales</taxon>
        <taxon>Salicaceae</taxon>
        <taxon>Flacourtieae</taxon>
        <taxon>Dovyalis</taxon>
    </lineage>
</organism>
<evidence type="ECO:0000313" key="2">
    <source>
        <dbReference type="Proteomes" id="UP001314170"/>
    </source>
</evidence>
<proteinExistence type="predicted"/>
<gene>
    <name evidence="1" type="ORF">DCAF_LOCUS6666</name>
</gene>
<dbReference type="Proteomes" id="UP001314170">
    <property type="component" value="Unassembled WGS sequence"/>
</dbReference>
<name>A0AAV1R4Z1_9ROSI</name>
<evidence type="ECO:0000313" key="1">
    <source>
        <dbReference type="EMBL" id="CAK7328922.1"/>
    </source>
</evidence>
<sequence length="109" mass="12452">MLARSISKQVYRMFFHKSGTQSQDNVSVSGSIGLKVLSDLRNSIPFLEQRDGERIQYLEPPIFFQQGYRISGLLLFPRSSGKQLGRDFKFKLELENKILGEALLKNAQT</sequence>
<dbReference type="EMBL" id="CAWUPB010000905">
    <property type="protein sequence ID" value="CAK7328922.1"/>
    <property type="molecule type" value="Genomic_DNA"/>
</dbReference>
<keyword evidence="2" id="KW-1185">Reference proteome</keyword>
<accession>A0AAV1R4Z1</accession>
<protein>
    <submittedName>
        <fullName evidence="1">Uncharacterized protein</fullName>
    </submittedName>
</protein>
<reference evidence="1 2" key="1">
    <citation type="submission" date="2024-01" db="EMBL/GenBank/DDBJ databases">
        <authorList>
            <person name="Waweru B."/>
        </authorList>
    </citation>
    <scope>NUCLEOTIDE SEQUENCE [LARGE SCALE GENOMIC DNA]</scope>
</reference>
<comment type="caution">
    <text evidence="1">The sequence shown here is derived from an EMBL/GenBank/DDBJ whole genome shotgun (WGS) entry which is preliminary data.</text>
</comment>